<dbReference type="EMBL" id="MFKF01000126">
    <property type="protein sequence ID" value="OGG53146.1"/>
    <property type="molecule type" value="Genomic_DNA"/>
</dbReference>
<protein>
    <recommendedName>
        <fullName evidence="5">Sulfatase N-terminal domain-containing protein</fullName>
    </recommendedName>
</protein>
<dbReference type="InterPro" id="IPR050738">
    <property type="entry name" value="Sulfatase"/>
</dbReference>
<dbReference type="PROSITE" id="PS00523">
    <property type="entry name" value="SULFATASE_1"/>
    <property type="match status" value="1"/>
</dbReference>
<comment type="similarity">
    <text evidence="1">Belongs to the sulfatase family.</text>
</comment>
<dbReference type="SUPFAM" id="SSF53649">
    <property type="entry name" value="Alkaline phosphatase-like"/>
    <property type="match status" value="1"/>
</dbReference>
<evidence type="ECO:0000256" key="4">
    <source>
        <dbReference type="ARBA" id="ARBA00022837"/>
    </source>
</evidence>
<dbReference type="PANTHER" id="PTHR42693:SF53">
    <property type="entry name" value="ENDO-4-O-SULFATASE"/>
    <property type="match status" value="1"/>
</dbReference>
<reference evidence="6 7" key="1">
    <citation type="journal article" date="2016" name="Nat. Commun.">
        <title>Thousands of microbial genomes shed light on interconnected biogeochemical processes in an aquifer system.</title>
        <authorList>
            <person name="Anantharaman K."/>
            <person name="Brown C.T."/>
            <person name="Hug L.A."/>
            <person name="Sharon I."/>
            <person name="Castelle C.J."/>
            <person name="Probst A.J."/>
            <person name="Thomas B.C."/>
            <person name="Singh A."/>
            <person name="Wilkins M.J."/>
            <person name="Karaoz U."/>
            <person name="Brodie E.L."/>
            <person name="Williams K.H."/>
            <person name="Hubbard S.S."/>
            <person name="Banfield J.F."/>
        </authorList>
    </citation>
    <scope>NUCLEOTIDE SEQUENCE [LARGE SCALE GENOMIC DNA]</scope>
    <source>
        <strain evidence="7">RIFCSPLOWO2_12_FULL_64_10</strain>
    </source>
</reference>
<dbReference type="PANTHER" id="PTHR42693">
    <property type="entry name" value="ARYLSULFATASE FAMILY MEMBER"/>
    <property type="match status" value="1"/>
</dbReference>
<comment type="caution">
    <text evidence="6">The sequence shown here is derived from an EMBL/GenBank/DDBJ whole genome shotgun (WGS) entry which is preliminary data.</text>
</comment>
<keyword evidence="2" id="KW-0479">Metal-binding</keyword>
<dbReference type="InterPro" id="IPR024607">
    <property type="entry name" value="Sulfatase_CS"/>
</dbReference>
<keyword evidence="3" id="KW-0378">Hydrolase</keyword>
<evidence type="ECO:0000256" key="3">
    <source>
        <dbReference type="ARBA" id="ARBA00022801"/>
    </source>
</evidence>
<keyword evidence="4" id="KW-0106">Calcium</keyword>
<dbReference type="InterPro" id="IPR000917">
    <property type="entry name" value="Sulfatase_N"/>
</dbReference>
<name>A0A1F6CVE6_HANXR</name>
<dbReference type="AlphaFoldDB" id="A0A1F6CVE6"/>
<dbReference type="GO" id="GO:0004065">
    <property type="term" value="F:arylsulfatase activity"/>
    <property type="evidence" value="ECO:0007669"/>
    <property type="project" value="TreeGrafter"/>
</dbReference>
<evidence type="ECO:0000313" key="6">
    <source>
        <dbReference type="EMBL" id="OGG53146.1"/>
    </source>
</evidence>
<organism evidence="6 7">
    <name type="scientific">Handelsmanbacteria sp. (strain RIFCSPLOWO2_12_FULL_64_10)</name>
    <dbReference type="NCBI Taxonomy" id="1817868"/>
    <lineage>
        <taxon>Bacteria</taxon>
        <taxon>Candidatus Handelsmaniibacteriota</taxon>
    </lineage>
</organism>
<gene>
    <name evidence="6" type="ORF">A3F84_25295</name>
</gene>
<dbReference type="Pfam" id="PF00884">
    <property type="entry name" value="Sulfatase"/>
    <property type="match status" value="1"/>
</dbReference>
<sequence>MNRSPNILLFLPDAMQAQVVRPGHDCQTPHFDRLARRGVRFTRAYAALPTCSPSRSSLMTGLLPHNHGVLQVEHCVDSDQCALRTQHPHWAQRLTEAGYRTGYFGKWHVERTNRLEAFGWQVNGCDASAAYRSLGEGVANVERLLTPGSLASYETGPEGYRPILHYGVTDAPSEQRGFALTTRMAGQFLAEAMNQDRPWACCVSFSEPNTPLVASRAFFDQYDVDAIRLPENLHDDFADKPAFYRRQREIYRNIPSRQWRECRAVYYALITELDRLFGQLVDQIERAGQLENTVVIVLSDHGRYVGAHGLDAHNFGAFEEIYNVPLIVAGPGVAQGAVTDALVSIPDLCPTILELTGARPIHAPDSRSFAPLLADPADRASHSNTCYAEYHGNRFLTTQRILWQGPWKFVFNGFDYDELYNLDEDPHEMKNLGQDPAYEGKRREMMAGIWRMVRDTGDRALIETHYSPMRFGIVGPLAAQ</sequence>
<accession>A0A1F6CVE6</accession>
<dbReference type="Proteomes" id="UP000178606">
    <property type="component" value="Unassembled WGS sequence"/>
</dbReference>
<dbReference type="GO" id="GO:0046872">
    <property type="term" value="F:metal ion binding"/>
    <property type="evidence" value="ECO:0007669"/>
    <property type="project" value="UniProtKB-KW"/>
</dbReference>
<feature type="domain" description="Sulfatase N-terminal" evidence="5">
    <location>
        <begin position="5"/>
        <end position="358"/>
    </location>
</feature>
<evidence type="ECO:0000313" key="7">
    <source>
        <dbReference type="Proteomes" id="UP000178606"/>
    </source>
</evidence>
<proteinExistence type="inferred from homology"/>
<dbReference type="InterPro" id="IPR017850">
    <property type="entry name" value="Alkaline_phosphatase_core_sf"/>
</dbReference>
<evidence type="ECO:0000259" key="5">
    <source>
        <dbReference type="Pfam" id="PF00884"/>
    </source>
</evidence>
<evidence type="ECO:0000256" key="1">
    <source>
        <dbReference type="ARBA" id="ARBA00008779"/>
    </source>
</evidence>
<evidence type="ECO:0000256" key="2">
    <source>
        <dbReference type="ARBA" id="ARBA00022723"/>
    </source>
</evidence>
<dbReference type="Gene3D" id="3.40.720.10">
    <property type="entry name" value="Alkaline Phosphatase, subunit A"/>
    <property type="match status" value="1"/>
</dbReference>